<comment type="caution">
    <text evidence="2">The sequence shown here is derived from an EMBL/GenBank/DDBJ whole genome shotgun (WGS) entry which is preliminary data.</text>
</comment>
<evidence type="ECO:0000313" key="2">
    <source>
        <dbReference type="EMBL" id="TCL08953.1"/>
    </source>
</evidence>
<dbReference type="AlphaFoldDB" id="A0A4R1NQH8"/>
<protein>
    <submittedName>
        <fullName evidence="2">Uncharacterized protein</fullName>
    </submittedName>
</protein>
<evidence type="ECO:0000313" key="3">
    <source>
        <dbReference type="Proteomes" id="UP000295673"/>
    </source>
</evidence>
<name>A0A4R1NQH8_9RHOB</name>
<keyword evidence="3" id="KW-1185">Reference proteome</keyword>
<proteinExistence type="predicted"/>
<keyword evidence="1" id="KW-0812">Transmembrane</keyword>
<feature type="transmembrane region" description="Helical" evidence="1">
    <location>
        <begin position="219"/>
        <end position="239"/>
    </location>
</feature>
<organism evidence="2 3">
    <name type="scientific">Shimia isoporae</name>
    <dbReference type="NCBI Taxonomy" id="647720"/>
    <lineage>
        <taxon>Bacteria</taxon>
        <taxon>Pseudomonadati</taxon>
        <taxon>Pseudomonadota</taxon>
        <taxon>Alphaproteobacteria</taxon>
        <taxon>Rhodobacterales</taxon>
        <taxon>Roseobacteraceae</taxon>
    </lineage>
</organism>
<sequence length="247" mass="27005">MAAFLQTYQLPLILGCFVLGCLAAFTLFKRTEDTRAWQIADIVWVALGGVGAVVAIAAGIYQEDSTALNRQITVAYTASRSFDTDAARFRLRYCANPDTQDVKTLCEKVEFLSASSAGNTALPLFLDITNRRTPLEGISLLFGQPRAQVAMQQAADKLTVEFLAFETRDVETVMALEALEPLRADIAADYRVLALTYDALITETEALQMAWTQLQSGRALLILQVIALCLVAFAAPFRLGRTIDGLV</sequence>
<reference evidence="2 3" key="1">
    <citation type="submission" date="2019-03" db="EMBL/GenBank/DDBJ databases">
        <title>Genomic Encyclopedia of Archaeal and Bacterial Type Strains, Phase II (KMG-II): from individual species to whole genera.</title>
        <authorList>
            <person name="Goeker M."/>
        </authorList>
    </citation>
    <scope>NUCLEOTIDE SEQUENCE [LARGE SCALE GENOMIC DNA]</scope>
    <source>
        <strain evidence="2 3">DSM 26433</strain>
    </source>
</reference>
<gene>
    <name evidence="2" type="ORF">BXY66_0994</name>
</gene>
<feature type="transmembrane region" description="Helical" evidence="1">
    <location>
        <begin position="42"/>
        <end position="61"/>
    </location>
</feature>
<evidence type="ECO:0000256" key="1">
    <source>
        <dbReference type="SAM" id="Phobius"/>
    </source>
</evidence>
<keyword evidence="1" id="KW-0472">Membrane</keyword>
<dbReference type="EMBL" id="SMGR01000001">
    <property type="protein sequence ID" value="TCL08953.1"/>
    <property type="molecule type" value="Genomic_DNA"/>
</dbReference>
<keyword evidence="1" id="KW-1133">Transmembrane helix</keyword>
<dbReference type="OrthoDB" id="7740537at2"/>
<dbReference type="Proteomes" id="UP000295673">
    <property type="component" value="Unassembled WGS sequence"/>
</dbReference>
<feature type="transmembrane region" description="Helical" evidence="1">
    <location>
        <begin position="12"/>
        <end position="30"/>
    </location>
</feature>
<accession>A0A4R1NQH8</accession>